<dbReference type="SUPFAM" id="SSF52172">
    <property type="entry name" value="CheY-like"/>
    <property type="match status" value="1"/>
</dbReference>
<sequence length="183" mass="20203">MDTNSTALRFLIVDDDETFSRVLSRAIKRRGYETAIAGSAEQALTMLETFRPDLATLDLKMDGASGITLIPQLKTVNPDIRILILTGYASISTAVEAIKLGATDYLAKPADTDQILAKLKGAAPDPDVEIADKPMSVGRLEWEHIQKVLTEHEGNISATARALGMHRRTLQRKLQKRPVREEH</sequence>
<gene>
    <name evidence="5" type="ORF">EH243_04925</name>
</gene>
<comment type="caution">
    <text evidence="5">The sequence shown here is derived from an EMBL/GenBank/DDBJ whole genome shotgun (WGS) entry which is preliminary data.</text>
</comment>
<dbReference type="FunFam" id="1.10.10.60:FF:000036">
    <property type="entry name" value="Two-component system response regulator"/>
    <property type="match status" value="1"/>
</dbReference>
<dbReference type="InterPro" id="IPR002197">
    <property type="entry name" value="HTH_Fis"/>
</dbReference>
<dbReference type="GO" id="GO:0043565">
    <property type="term" value="F:sequence-specific DNA binding"/>
    <property type="evidence" value="ECO:0007669"/>
    <property type="project" value="InterPro"/>
</dbReference>
<dbReference type="Gene3D" id="1.10.10.60">
    <property type="entry name" value="Homeodomain-like"/>
    <property type="match status" value="1"/>
</dbReference>
<reference evidence="5 6" key="1">
    <citation type="submission" date="2018-11" db="EMBL/GenBank/DDBJ databases">
        <title>The draft genome sequence of Amphritea opalescens ANRC-JH13T.</title>
        <authorList>
            <person name="Fang Z."/>
            <person name="Zhang Y."/>
            <person name="Han X."/>
        </authorList>
    </citation>
    <scope>NUCLEOTIDE SEQUENCE [LARGE SCALE GENOMIC DNA]</scope>
    <source>
        <strain evidence="5 6">ANRC-JH13</strain>
    </source>
</reference>
<dbReference type="Pfam" id="PF00072">
    <property type="entry name" value="Response_reg"/>
    <property type="match status" value="1"/>
</dbReference>
<dbReference type="CDD" id="cd17563">
    <property type="entry name" value="REC_RegA-like"/>
    <property type="match status" value="1"/>
</dbReference>
<dbReference type="RefSeq" id="WP_126157528.1">
    <property type="nucleotide sequence ID" value="NZ_RQXW01000003.1"/>
</dbReference>
<dbReference type="InterPro" id="IPR001789">
    <property type="entry name" value="Sig_transdc_resp-reg_receiver"/>
</dbReference>
<evidence type="ECO:0000256" key="3">
    <source>
        <dbReference type="PROSITE-ProRule" id="PRU00169"/>
    </source>
</evidence>
<dbReference type="InterPro" id="IPR009057">
    <property type="entry name" value="Homeodomain-like_sf"/>
</dbReference>
<evidence type="ECO:0000313" key="6">
    <source>
        <dbReference type="Proteomes" id="UP000283087"/>
    </source>
</evidence>
<keyword evidence="5" id="KW-0238">DNA-binding</keyword>
<keyword evidence="2" id="KW-0902">Two-component regulatory system</keyword>
<organism evidence="5 6">
    <name type="scientific">Amphritea opalescens</name>
    <dbReference type="NCBI Taxonomy" id="2490544"/>
    <lineage>
        <taxon>Bacteria</taxon>
        <taxon>Pseudomonadati</taxon>
        <taxon>Pseudomonadota</taxon>
        <taxon>Gammaproteobacteria</taxon>
        <taxon>Oceanospirillales</taxon>
        <taxon>Oceanospirillaceae</taxon>
        <taxon>Amphritea</taxon>
    </lineage>
</organism>
<evidence type="ECO:0000256" key="2">
    <source>
        <dbReference type="ARBA" id="ARBA00023012"/>
    </source>
</evidence>
<name>A0A430KUD5_9GAMM</name>
<keyword evidence="1 3" id="KW-0597">Phosphoprotein</keyword>
<dbReference type="PRINTS" id="PR01590">
    <property type="entry name" value="HTHFIS"/>
</dbReference>
<dbReference type="InterPro" id="IPR050595">
    <property type="entry name" value="Bact_response_regulator"/>
</dbReference>
<feature type="modified residue" description="4-aspartylphosphate" evidence="3">
    <location>
        <position position="58"/>
    </location>
</feature>
<dbReference type="PANTHER" id="PTHR44591:SF14">
    <property type="entry name" value="PROTEIN PILG"/>
    <property type="match status" value="1"/>
</dbReference>
<dbReference type="SMART" id="SM00448">
    <property type="entry name" value="REC"/>
    <property type="match status" value="1"/>
</dbReference>
<keyword evidence="6" id="KW-1185">Reference proteome</keyword>
<dbReference type="AlphaFoldDB" id="A0A430KUD5"/>
<evidence type="ECO:0000256" key="1">
    <source>
        <dbReference type="ARBA" id="ARBA00022553"/>
    </source>
</evidence>
<protein>
    <submittedName>
        <fullName evidence="5">DNA-binding response regulator</fullName>
    </submittedName>
</protein>
<evidence type="ECO:0000313" key="5">
    <source>
        <dbReference type="EMBL" id="RTE66943.1"/>
    </source>
</evidence>
<dbReference type="EMBL" id="RQXW01000003">
    <property type="protein sequence ID" value="RTE66943.1"/>
    <property type="molecule type" value="Genomic_DNA"/>
</dbReference>
<evidence type="ECO:0000259" key="4">
    <source>
        <dbReference type="PROSITE" id="PS50110"/>
    </source>
</evidence>
<dbReference type="Proteomes" id="UP000283087">
    <property type="component" value="Unassembled WGS sequence"/>
</dbReference>
<dbReference type="OrthoDB" id="9802426at2"/>
<dbReference type="InterPro" id="IPR011006">
    <property type="entry name" value="CheY-like_superfamily"/>
</dbReference>
<feature type="domain" description="Response regulatory" evidence="4">
    <location>
        <begin position="9"/>
        <end position="123"/>
    </location>
</feature>
<dbReference type="SUPFAM" id="SSF46689">
    <property type="entry name" value="Homeodomain-like"/>
    <property type="match status" value="1"/>
</dbReference>
<accession>A0A430KUD5</accession>
<dbReference type="Gene3D" id="3.40.50.2300">
    <property type="match status" value="1"/>
</dbReference>
<proteinExistence type="predicted"/>
<dbReference type="GO" id="GO:0000160">
    <property type="term" value="P:phosphorelay signal transduction system"/>
    <property type="evidence" value="ECO:0007669"/>
    <property type="project" value="UniProtKB-KW"/>
</dbReference>
<dbReference type="PROSITE" id="PS50110">
    <property type="entry name" value="RESPONSE_REGULATORY"/>
    <property type="match status" value="1"/>
</dbReference>
<dbReference type="PANTHER" id="PTHR44591">
    <property type="entry name" value="STRESS RESPONSE REGULATOR PROTEIN 1"/>
    <property type="match status" value="1"/>
</dbReference>
<dbReference type="Pfam" id="PF02954">
    <property type="entry name" value="HTH_8"/>
    <property type="match status" value="1"/>
</dbReference>